<gene>
    <name evidence="1" type="ORF">SAMN04490356_7486</name>
</gene>
<protein>
    <submittedName>
        <fullName evidence="1">Pyridoxal-phosphate dependent enzyme</fullName>
    </submittedName>
</protein>
<dbReference type="RefSeq" id="WP_093467802.1">
    <property type="nucleotide sequence ID" value="NZ_FNST01000002.1"/>
</dbReference>
<name>A0A1H4YXE5_STRMJ</name>
<organism evidence="1 2">
    <name type="scientific">Streptomyces melanosporofaciens</name>
    <dbReference type="NCBI Taxonomy" id="67327"/>
    <lineage>
        <taxon>Bacteria</taxon>
        <taxon>Bacillati</taxon>
        <taxon>Actinomycetota</taxon>
        <taxon>Actinomycetes</taxon>
        <taxon>Kitasatosporales</taxon>
        <taxon>Streptomycetaceae</taxon>
        <taxon>Streptomyces</taxon>
        <taxon>Streptomyces violaceusniger group</taxon>
    </lineage>
</organism>
<dbReference type="Gene3D" id="3.40.50.1100">
    <property type="match status" value="2"/>
</dbReference>
<sequence>MLPAAETKALSRTAPASPASRAANSAAARVIAVRTEPCASSRTSPAAVCRTGRRSINLSATHGVNFFLKREDMAGPGTLSGSKTRLAEFIIGQALREGVTHVISQGVYLTNSGMPFATACRVAGLTPILYLTRDENRHGELT</sequence>
<dbReference type="SUPFAM" id="SSF53686">
    <property type="entry name" value="Tryptophan synthase beta subunit-like PLP-dependent enzymes"/>
    <property type="match status" value="1"/>
</dbReference>
<evidence type="ECO:0000313" key="2">
    <source>
        <dbReference type="Proteomes" id="UP000198609"/>
    </source>
</evidence>
<dbReference type="EMBL" id="FNST01000002">
    <property type="protein sequence ID" value="SED22028.1"/>
    <property type="molecule type" value="Genomic_DNA"/>
</dbReference>
<proteinExistence type="predicted"/>
<dbReference type="GO" id="GO:1901605">
    <property type="term" value="P:alpha-amino acid metabolic process"/>
    <property type="evidence" value="ECO:0007669"/>
    <property type="project" value="UniProtKB-ARBA"/>
</dbReference>
<dbReference type="InterPro" id="IPR036052">
    <property type="entry name" value="TrpB-like_PALP_sf"/>
</dbReference>
<keyword evidence="2" id="KW-1185">Reference proteome</keyword>
<dbReference type="Proteomes" id="UP000198609">
    <property type="component" value="Unassembled WGS sequence"/>
</dbReference>
<accession>A0A1H4YXE5</accession>
<dbReference type="AlphaFoldDB" id="A0A1H4YXE5"/>
<evidence type="ECO:0000313" key="1">
    <source>
        <dbReference type="EMBL" id="SED22028.1"/>
    </source>
</evidence>
<reference evidence="2" key="1">
    <citation type="submission" date="2016-10" db="EMBL/GenBank/DDBJ databases">
        <authorList>
            <person name="Varghese N."/>
            <person name="Submissions S."/>
        </authorList>
    </citation>
    <scope>NUCLEOTIDE SEQUENCE [LARGE SCALE GENOMIC DNA]</scope>
    <source>
        <strain evidence="2">DSM 40318</strain>
    </source>
</reference>